<feature type="compositionally biased region" description="Polar residues" evidence="1">
    <location>
        <begin position="43"/>
        <end position="59"/>
    </location>
</feature>
<comment type="caution">
    <text evidence="2">The sequence shown here is derived from an EMBL/GenBank/DDBJ whole genome shotgun (WGS) entry which is preliminary data.</text>
</comment>
<dbReference type="EMBL" id="JAAVMX010000002">
    <property type="protein sequence ID" value="KAF4512131.1"/>
    <property type="molecule type" value="Genomic_DNA"/>
</dbReference>
<sequence>MHRSRHRRGGYRGEDQIIEETSEDRAVEELDGPEGGSILGESTWETSPGQGLSGENSAANAEEPDAGVLGLIYQLRQTQHSRRSGVI</sequence>
<name>A0A8H4PXD5_9HYPO</name>
<proteinExistence type="predicted"/>
<evidence type="ECO:0000256" key="1">
    <source>
        <dbReference type="SAM" id="MobiDB-lite"/>
    </source>
</evidence>
<feature type="compositionally biased region" description="Basic residues" evidence="1">
    <location>
        <begin position="1"/>
        <end position="10"/>
    </location>
</feature>
<evidence type="ECO:0000313" key="2">
    <source>
        <dbReference type="EMBL" id="KAF4512131.1"/>
    </source>
</evidence>
<dbReference type="OrthoDB" id="2020634at2759"/>
<dbReference type="AlphaFoldDB" id="A0A8H4PXD5"/>
<organism evidence="2 3">
    <name type="scientific">Ophiocordyceps sinensis</name>
    <dbReference type="NCBI Taxonomy" id="72228"/>
    <lineage>
        <taxon>Eukaryota</taxon>
        <taxon>Fungi</taxon>
        <taxon>Dikarya</taxon>
        <taxon>Ascomycota</taxon>
        <taxon>Pezizomycotina</taxon>
        <taxon>Sordariomycetes</taxon>
        <taxon>Hypocreomycetidae</taxon>
        <taxon>Hypocreales</taxon>
        <taxon>Ophiocordycipitaceae</taxon>
        <taxon>Ophiocordyceps</taxon>
    </lineage>
</organism>
<feature type="region of interest" description="Disordered" evidence="1">
    <location>
        <begin position="1"/>
        <end position="63"/>
    </location>
</feature>
<reference evidence="2 3" key="1">
    <citation type="journal article" date="2020" name="Genome Biol. Evol.">
        <title>A new high-quality draft genome assembly of the Chinese cordyceps Ophiocordyceps sinensis.</title>
        <authorList>
            <person name="Shu R."/>
            <person name="Zhang J."/>
            <person name="Meng Q."/>
            <person name="Zhang H."/>
            <person name="Zhou G."/>
            <person name="Li M."/>
            <person name="Wu P."/>
            <person name="Zhao Y."/>
            <person name="Chen C."/>
            <person name="Qin Q."/>
        </authorList>
    </citation>
    <scope>NUCLEOTIDE SEQUENCE [LARGE SCALE GENOMIC DNA]</scope>
    <source>
        <strain evidence="2 3">IOZ07</strain>
    </source>
</reference>
<gene>
    <name evidence="2" type="ORF">G6O67_001311</name>
</gene>
<protein>
    <submittedName>
        <fullName evidence="2">Uncharacterized protein</fullName>
    </submittedName>
</protein>
<dbReference type="Proteomes" id="UP000557566">
    <property type="component" value="Unassembled WGS sequence"/>
</dbReference>
<evidence type="ECO:0000313" key="3">
    <source>
        <dbReference type="Proteomes" id="UP000557566"/>
    </source>
</evidence>
<keyword evidence="3" id="KW-1185">Reference proteome</keyword>
<accession>A0A8H4PXD5</accession>